<dbReference type="Pfam" id="PF02321">
    <property type="entry name" value="OEP"/>
    <property type="match status" value="2"/>
</dbReference>
<keyword evidence="2" id="KW-0564">Palmitate</keyword>
<keyword evidence="2" id="KW-0812">Transmembrane</keyword>
<dbReference type="EMBL" id="AP021876">
    <property type="protein sequence ID" value="BBO82321.1"/>
    <property type="molecule type" value="Genomic_DNA"/>
</dbReference>
<reference evidence="3 4" key="1">
    <citation type="submission" date="2019-11" db="EMBL/GenBank/DDBJ databases">
        <title>Comparative genomics of hydrocarbon-degrading Desulfosarcina strains.</title>
        <authorList>
            <person name="Watanabe M."/>
            <person name="Kojima H."/>
            <person name="Fukui M."/>
        </authorList>
    </citation>
    <scope>NUCLEOTIDE SEQUENCE [LARGE SCALE GENOMIC DNA]</scope>
    <source>
        <strain evidence="3 4">28bB2T</strain>
    </source>
</reference>
<evidence type="ECO:0000313" key="4">
    <source>
        <dbReference type="Proteomes" id="UP000425960"/>
    </source>
</evidence>
<organism evidence="3 4">
    <name type="scientific">Desulfosarcina ovata subsp. sediminis</name>
    <dbReference type="NCBI Taxonomy" id="885957"/>
    <lineage>
        <taxon>Bacteria</taxon>
        <taxon>Pseudomonadati</taxon>
        <taxon>Thermodesulfobacteriota</taxon>
        <taxon>Desulfobacteria</taxon>
        <taxon>Desulfobacterales</taxon>
        <taxon>Desulfosarcinaceae</taxon>
        <taxon>Desulfosarcina</taxon>
    </lineage>
</organism>
<dbReference type="GO" id="GO:0005886">
    <property type="term" value="C:plasma membrane"/>
    <property type="evidence" value="ECO:0007669"/>
    <property type="project" value="UniProtKB-SubCell"/>
</dbReference>
<feature type="signal peptide" evidence="2">
    <location>
        <begin position="1"/>
        <end position="24"/>
    </location>
</feature>
<dbReference type="PANTHER" id="PTHR30203">
    <property type="entry name" value="OUTER MEMBRANE CATION EFFLUX PROTEIN"/>
    <property type="match status" value="1"/>
</dbReference>
<dbReference type="SUPFAM" id="SSF56954">
    <property type="entry name" value="Outer membrane efflux proteins (OEP)"/>
    <property type="match status" value="1"/>
</dbReference>
<comment type="similarity">
    <text evidence="1 2">Belongs to the outer membrane factor (OMF) (TC 1.B.17) family.</text>
</comment>
<feature type="chain" id="PRO_5024480872" description="RND transporter" evidence="2">
    <location>
        <begin position="25"/>
        <end position="471"/>
    </location>
</feature>
<keyword evidence="2" id="KW-1134">Transmembrane beta strand</keyword>
<dbReference type="Gene3D" id="1.20.1600.10">
    <property type="entry name" value="Outer membrane efflux proteins (OEP)"/>
    <property type="match status" value="1"/>
</dbReference>
<accession>A0A5K7ZMN3</accession>
<keyword evidence="2" id="KW-0472">Membrane</keyword>
<dbReference type="InterPro" id="IPR010131">
    <property type="entry name" value="MdtP/NodT-like"/>
</dbReference>
<proteinExistence type="inferred from homology"/>
<name>A0A5K7ZMN3_9BACT</name>
<evidence type="ECO:0008006" key="5">
    <source>
        <dbReference type="Google" id="ProtNLM"/>
    </source>
</evidence>
<keyword evidence="2" id="KW-0449">Lipoprotein</keyword>
<dbReference type="InterPro" id="IPR003423">
    <property type="entry name" value="OMP_efflux"/>
</dbReference>
<sequence length="471" mass="51045">MVVFIALTMLLGMTGCAPVGPDYAAPEIAVSGNWQTTFAGNAQPELPDPSHLACWWANFNDPILSGLIERAIAEGLDVQNSLARLREARARYGISDAALFPNLDLSADATWSRSGNDPAGDAYGSGLDAGWELDLFGGLRRAKEAAEADLQADAADLYDVMVSLTAEVGLGYVDLRMDQARLAVTRTNIDSQQETHDLIQGRYSVGLSNELDLQQARYNLESTRSRVPSLLTSIVASRNRLAVLTGQAPGKLDRLLAERQPLPVAPVTIAVGVPADMLQRRPDIRRAERELAAQTARIGEAEAERYPQIRLSGSIGIEASKLADLFESGTLFWNHGPRISWPIFDASAIRNAVNAQEALQAQARIAYESAVLEALEEVENAMTAFAQEQLRRLRLAEAAEAAECAEKLARGKYMAGLIDFSEVLEAQRSLLSFQEQLVESDGTITANLIRLYKALGGGWKPAMTNKGIPSP</sequence>
<protein>
    <recommendedName>
        <fullName evidence="5">RND transporter</fullName>
    </recommendedName>
</protein>
<dbReference type="GO" id="GO:0015562">
    <property type="term" value="F:efflux transmembrane transporter activity"/>
    <property type="evidence" value="ECO:0007669"/>
    <property type="project" value="InterPro"/>
</dbReference>
<comment type="subcellular location">
    <subcellularLocation>
        <location evidence="2">Cell membrane</location>
        <topology evidence="2">Lipid-anchor</topology>
    </subcellularLocation>
</comment>
<keyword evidence="2" id="KW-0732">Signal</keyword>
<dbReference type="Gene3D" id="2.20.200.10">
    <property type="entry name" value="Outer membrane efflux proteins (OEP)"/>
    <property type="match status" value="1"/>
</dbReference>
<dbReference type="AlphaFoldDB" id="A0A5K7ZMN3"/>
<dbReference type="NCBIfam" id="TIGR01845">
    <property type="entry name" value="outer_NodT"/>
    <property type="match status" value="1"/>
</dbReference>
<gene>
    <name evidence="3" type="ORF">DSCO28_28870</name>
</gene>
<evidence type="ECO:0000256" key="1">
    <source>
        <dbReference type="ARBA" id="ARBA00007613"/>
    </source>
</evidence>
<dbReference type="PANTHER" id="PTHR30203:SF31">
    <property type="entry name" value="RND EFFLUX SYSTEM, OUTER MEMBRANE LIPOPROTEIN, NODT"/>
    <property type="match status" value="1"/>
</dbReference>
<dbReference type="Proteomes" id="UP000425960">
    <property type="component" value="Chromosome"/>
</dbReference>
<evidence type="ECO:0000256" key="2">
    <source>
        <dbReference type="RuleBase" id="RU362097"/>
    </source>
</evidence>
<evidence type="ECO:0000313" key="3">
    <source>
        <dbReference type="EMBL" id="BBO82321.1"/>
    </source>
</evidence>
<dbReference type="KEGG" id="dov:DSCO28_28870"/>